<evidence type="ECO:0000256" key="4">
    <source>
        <dbReference type="ARBA" id="ARBA00022598"/>
    </source>
</evidence>
<dbReference type="Proteomes" id="UP000503003">
    <property type="component" value="Chromosome 2"/>
</dbReference>
<feature type="binding site" evidence="8">
    <location>
        <position position="134"/>
    </location>
    <ligand>
        <name>ATP</name>
        <dbReference type="ChEBI" id="CHEBI:30616"/>
    </ligand>
</feature>
<keyword evidence="5 8" id="KW-0547">Nucleotide-binding</keyword>
<feature type="binding site" evidence="8">
    <location>
        <position position="71"/>
    </location>
    <ligand>
        <name>ATP</name>
        <dbReference type="ChEBI" id="CHEBI:30616"/>
    </ligand>
</feature>
<dbReference type="GO" id="GO:0005524">
    <property type="term" value="F:ATP binding"/>
    <property type="evidence" value="ECO:0007669"/>
    <property type="project" value="UniProtKB-KW"/>
</dbReference>
<dbReference type="CDD" id="cd16443">
    <property type="entry name" value="LplA"/>
    <property type="match status" value="1"/>
</dbReference>
<protein>
    <recommendedName>
        <fullName evidence="8">Lipoate-protein ligase A</fullName>
        <ecNumber evidence="8">6.3.1.20</ecNumber>
    </recommendedName>
    <alternativeName>
        <fullName evidence="8">Lipoate--protein ligase</fullName>
    </alternativeName>
</protein>
<gene>
    <name evidence="8" type="primary">lplA</name>
    <name evidence="10" type="ORF">G5S32_17620</name>
</gene>
<dbReference type="InterPro" id="IPR023741">
    <property type="entry name" value="Lipoate_ligase_A"/>
</dbReference>
<dbReference type="GO" id="GO:0009249">
    <property type="term" value="P:protein lipoylation"/>
    <property type="evidence" value="ECO:0007669"/>
    <property type="project" value="UniProtKB-UniRule"/>
</dbReference>
<dbReference type="PANTHER" id="PTHR12561:SF3">
    <property type="entry name" value="LIPOYLTRANSFERASE 1, MITOCHONDRIAL"/>
    <property type="match status" value="1"/>
</dbReference>
<feature type="domain" description="BPL/LPL catalytic" evidence="9">
    <location>
        <begin position="29"/>
        <end position="216"/>
    </location>
</feature>
<dbReference type="Pfam" id="PF21948">
    <property type="entry name" value="LplA-B_cat"/>
    <property type="match status" value="1"/>
</dbReference>
<name>A0A6G7CNT5_9VIBR</name>
<evidence type="ECO:0000259" key="9">
    <source>
        <dbReference type="PROSITE" id="PS51733"/>
    </source>
</evidence>
<evidence type="ECO:0000256" key="3">
    <source>
        <dbReference type="ARBA" id="ARBA00022490"/>
    </source>
</evidence>
<accession>A0A6G7CNT5</accession>
<dbReference type="AlphaFoldDB" id="A0A6G7CNT5"/>
<dbReference type="NCBIfam" id="TIGR00545">
    <property type="entry name" value="lipoyltrans"/>
    <property type="match status" value="1"/>
</dbReference>
<dbReference type="InterPro" id="IPR019491">
    <property type="entry name" value="Lipoate_protein_ligase_C"/>
</dbReference>
<evidence type="ECO:0000256" key="5">
    <source>
        <dbReference type="ARBA" id="ARBA00022741"/>
    </source>
</evidence>
<dbReference type="Pfam" id="PF10437">
    <property type="entry name" value="Lip_prot_lig_C"/>
    <property type="match status" value="1"/>
</dbReference>
<dbReference type="GO" id="GO:0017118">
    <property type="term" value="F:lipoyltransferase activity"/>
    <property type="evidence" value="ECO:0007669"/>
    <property type="project" value="TreeGrafter"/>
</dbReference>
<dbReference type="EMBL" id="CP049332">
    <property type="protein sequence ID" value="QIH43801.1"/>
    <property type="molecule type" value="Genomic_DNA"/>
</dbReference>
<dbReference type="InterPro" id="IPR004143">
    <property type="entry name" value="BPL_LPL_catalytic"/>
</dbReference>
<evidence type="ECO:0000256" key="7">
    <source>
        <dbReference type="ARBA" id="ARBA00048037"/>
    </source>
</evidence>
<evidence type="ECO:0000256" key="8">
    <source>
        <dbReference type="HAMAP-Rule" id="MF_01602"/>
    </source>
</evidence>
<dbReference type="Gene3D" id="3.30.930.10">
    <property type="entry name" value="Bira Bifunctional Protein, Domain 2"/>
    <property type="match status" value="1"/>
</dbReference>
<comment type="subcellular location">
    <subcellularLocation>
        <location evidence="8">Cytoplasm</location>
    </subcellularLocation>
</comment>
<dbReference type="InterPro" id="IPR004562">
    <property type="entry name" value="LipoylTrfase_LipoateP_Ligase"/>
</dbReference>
<dbReference type="SUPFAM" id="SSF82649">
    <property type="entry name" value="SufE/NifU"/>
    <property type="match status" value="1"/>
</dbReference>
<dbReference type="RefSeq" id="WP_165313467.1">
    <property type="nucleotide sequence ID" value="NZ_CP049332.1"/>
</dbReference>
<feature type="binding site" evidence="8">
    <location>
        <begin position="76"/>
        <end position="79"/>
    </location>
    <ligand>
        <name>ATP</name>
        <dbReference type="ChEBI" id="CHEBI:30616"/>
    </ligand>
</feature>
<dbReference type="SUPFAM" id="SSF55681">
    <property type="entry name" value="Class II aaRS and biotin synthetases"/>
    <property type="match status" value="1"/>
</dbReference>
<dbReference type="PROSITE" id="PS51733">
    <property type="entry name" value="BPL_LPL_CATALYTIC"/>
    <property type="match status" value="1"/>
</dbReference>
<comment type="function">
    <text evidence="8">Catalyzes both the ATP-dependent activation of exogenously supplied lipoate to lipoyl-AMP and the transfer of the activated lipoyl onto the lipoyl domains of lipoate-dependent enzymes.</text>
</comment>
<organism evidence="10 11">
    <name type="scientific">Vibrio ziniensis</name>
    <dbReference type="NCBI Taxonomy" id="2711221"/>
    <lineage>
        <taxon>Bacteria</taxon>
        <taxon>Pseudomonadati</taxon>
        <taxon>Pseudomonadota</taxon>
        <taxon>Gammaproteobacteria</taxon>
        <taxon>Vibrionales</taxon>
        <taxon>Vibrionaceae</taxon>
        <taxon>Vibrio</taxon>
    </lineage>
</organism>
<dbReference type="PANTHER" id="PTHR12561">
    <property type="entry name" value="LIPOATE-PROTEIN LIGASE"/>
    <property type="match status" value="1"/>
</dbReference>
<proteinExistence type="inferred from homology"/>
<comment type="pathway">
    <text evidence="1 8">Protein modification; protein lipoylation via exogenous pathway; protein N(6)-(lipoyl)lysine from lipoate: step 2/2.</text>
</comment>
<dbReference type="HAMAP" id="MF_01602">
    <property type="entry name" value="LplA"/>
    <property type="match status" value="1"/>
</dbReference>
<keyword evidence="4 8" id="KW-0436">Ligase</keyword>
<evidence type="ECO:0000256" key="1">
    <source>
        <dbReference type="ARBA" id="ARBA00005085"/>
    </source>
</evidence>
<dbReference type="KEGG" id="vzi:G5S32_17620"/>
<dbReference type="FunFam" id="3.30.930.10:FF:000024">
    <property type="entry name" value="Lipoate-protein ligase A"/>
    <property type="match status" value="1"/>
</dbReference>
<keyword evidence="3 8" id="KW-0963">Cytoplasm</keyword>
<feature type="binding site" evidence="8">
    <location>
        <position position="134"/>
    </location>
    <ligand>
        <name>(R)-lipoate</name>
        <dbReference type="ChEBI" id="CHEBI:83088"/>
    </ligand>
</feature>
<dbReference type="EC" id="6.3.1.20" evidence="8"/>
<comment type="miscellaneous">
    <text evidence="8">In the transfer reaction, the free carboxyl group of lipoic acid is attached via an amide linkage to the epsilon-amino group of a specific lysine residue of lipoyl domains of lipoate-dependent enzymes.</text>
</comment>
<comment type="subunit">
    <text evidence="8">Monomer.</text>
</comment>
<evidence type="ECO:0000256" key="6">
    <source>
        <dbReference type="ARBA" id="ARBA00022840"/>
    </source>
</evidence>
<evidence type="ECO:0000313" key="10">
    <source>
        <dbReference type="EMBL" id="QIH43801.1"/>
    </source>
</evidence>
<keyword evidence="6 8" id="KW-0067">ATP-binding</keyword>
<keyword evidence="11" id="KW-1185">Reference proteome</keyword>
<comment type="similarity">
    <text evidence="8">Belongs to the LplA family.</text>
</comment>
<dbReference type="GO" id="GO:0016979">
    <property type="term" value="F:lipoate-protein ligase activity"/>
    <property type="evidence" value="ECO:0007669"/>
    <property type="project" value="UniProtKB-UniRule"/>
</dbReference>
<comment type="catalytic activity">
    <reaction evidence="7 8">
        <text>L-lysyl-[lipoyl-carrier protein] + (R)-lipoate + ATP = N(6)-[(R)-lipoyl]-L-lysyl-[lipoyl-carrier protein] + AMP + diphosphate + H(+)</text>
        <dbReference type="Rhea" id="RHEA:49288"/>
        <dbReference type="Rhea" id="RHEA-COMP:10500"/>
        <dbReference type="Rhea" id="RHEA-COMP:10502"/>
        <dbReference type="ChEBI" id="CHEBI:15378"/>
        <dbReference type="ChEBI" id="CHEBI:29969"/>
        <dbReference type="ChEBI" id="CHEBI:30616"/>
        <dbReference type="ChEBI" id="CHEBI:33019"/>
        <dbReference type="ChEBI" id="CHEBI:83088"/>
        <dbReference type="ChEBI" id="CHEBI:83099"/>
        <dbReference type="ChEBI" id="CHEBI:456215"/>
        <dbReference type="EC" id="6.3.1.20"/>
    </reaction>
</comment>
<dbReference type="GO" id="GO:0005829">
    <property type="term" value="C:cytosol"/>
    <property type="evidence" value="ECO:0007669"/>
    <property type="project" value="TreeGrafter"/>
</dbReference>
<reference evidence="10 11" key="1">
    <citation type="submission" date="2020-02" db="EMBL/GenBank/DDBJ databases">
        <title>A complete genome of a marine bacterium Vibrio sp. ZWAL4003 isolated from the mangrove sediment with the ability to degrade polysaccharides.</title>
        <authorList>
            <person name="Wu J."/>
            <person name="Qu W."/>
            <person name="Zeng R."/>
        </authorList>
    </citation>
    <scope>NUCLEOTIDE SEQUENCE [LARGE SCALE GENOMIC DNA]</scope>
    <source>
        <strain evidence="10 11">ZWAL4003</strain>
    </source>
</reference>
<evidence type="ECO:0000256" key="2">
    <source>
        <dbReference type="ARBA" id="ARBA00005124"/>
    </source>
</evidence>
<dbReference type="Gene3D" id="3.30.390.50">
    <property type="entry name" value="CO dehydrogenase flavoprotein, C-terminal domain"/>
    <property type="match status" value="1"/>
</dbReference>
<comment type="pathway">
    <text evidence="2 8">Protein modification; protein lipoylation via exogenous pathway; protein N(6)-(lipoyl)lysine from lipoate: step 1/2.</text>
</comment>
<sequence>MSKTRILISDSTNPWFNLAVEDTIFRSMPSDQRVLFLWRNADTVVIGRAQNPWRECKTDRMEQDGVKLARRQTGGGAVFHDLGNTNFTFMAAKPEYDKEISTNIVLAALAKLGINGVANGRNDLVIEDEAGIKKFSGSAYRETLDRGFHHGTLLLSADLNRLADYLNPDEKKLQAKGITSVKSRVINLNTVKSDINHQQVCEAIIEAYLEHYDESVTAEWITPENFHGLPTFSDKFAVQQSWDWNFGQTPPFTHRMDERFTWGGVDVYLDVEKGTILEAKIFSDMLDPYPMELLAQKLSNLSYNRTSIEPCIAALALEMPQYSEQLTAFRQWFVTQID</sequence>
<dbReference type="InterPro" id="IPR045864">
    <property type="entry name" value="aa-tRNA-synth_II/BPL/LPL"/>
</dbReference>
<dbReference type="UniPathway" id="UPA00537">
    <property type="reaction ID" value="UER00594"/>
</dbReference>
<evidence type="ECO:0000313" key="11">
    <source>
        <dbReference type="Proteomes" id="UP000503003"/>
    </source>
</evidence>